<dbReference type="Proteomes" id="UP001239994">
    <property type="component" value="Unassembled WGS sequence"/>
</dbReference>
<comment type="caution">
    <text evidence="7">The sequence shown here is derived from an EMBL/GenBank/DDBJ whole genome shotgun (WGS) entry which is preliminary data.</text>
</comment>
<gene>
    <name evidence="7" type="ORF">P4O66_004216</name>
</gene>
<evidence type="ECO:0000256" key="6">
    <source>
        <dbReference type="SAM" id="MobiDB-lite"/>
    </source>
</evidence>
<evidence type="ECO:0000313" key="8">
    <source>
        <dbReference type="Proteomes" id="UP001239994"/>
    </source>
</evidence>
<evidence type="ECO:0000256" key="1">
    <source>
        <dbReference type="ARBA" id="ARBA00004613"/>
    </source>
</evidence>
<keyword evidence="4" id="KW-0372">Hormone</keyword>
<comment type="similarity">
    <text evidence="2">Belongs to the urotensin-2 family.</text>
</comment>
<comment type="subcellular location">
    <subcellularLocation>
        <location evidence="1">Secreted</location>
    </subcellularLocation>
</comment>
<organism evidence="7 8">
    <name type="scientific">Electrophorus voltai</name>
    <dbReference type="NCBI Taxonomy" id="2609070"/>
    <lineage>
        <taxon>Eukaryota</taxon>
        <taxon>Metazoa</taxon>
        <taxon>Chordata</taxon>
        <taxon>Craniata</taxon>
        <taxon>Vertebrata</taxon>
        <taxon>Euteleostomi</taxon>
        <taxon>Actinopterygii</taxon>
        <taxon>Neopterygii</taxon>
        <taxon>Teleostei</taxon>
        <taxon>Ostariophysi</taxon>
        <taxon>Gymnotiformes</taxon>
        <taxon>Gymnotoidei</taxon>
        <taxon>Gymnotidae</taxon>
        <taxon>Electrophorus</taxon>
    </lineage>
</organism>
<keyword evidence="3" id="KW-0964">Secreted</keyword>
<feature type="region of interest" description="Disordered" evidence="6">
    <location>
        <begin position="16"/>
        <end position="57"/>
    </location>
</feature>
<evidence type="ECO:0000256" key="2">
    <source>
        <dbReference type="ARBA" id="ARBA00006719"/>
    </source>
</evidence>
<dbReference type="AlphaFoldDB" id="A0AAD9E2B2"/>
<reference evidence="7" key="1">
    <citation type="submission" date="2023-03" db="EMBL/GenBank/DDBJ databases">
        <title>Electrophorus voltai genome.</title>
        <authorList>
            <person name="Bian C."/>
        </authorList>
    </citation>
    <scope>NUCLEOTIDE SEQUENCE</scope>
    <source>
        <strain evidence="7">CB-2022</strain>
        <tissue evidence="7">Muscle</tissue>
    </source>
</reference>
<dbReference type="GO" id="GO:0008217">
    <property type="term" value="P:regulation of blood pressure"/>
    <property type="evidence" value="ECO:0007669"/>
    <property type="project" value="InterPro"/>
</dbReference>
<dbReference type="EMBL" id="JAROKS010000006">
    <property type="protein sequence ID" value="KAK1802561.1"/>
    <property type="molecule type" value="Genomic_DNA"/>
</dbReference>
<feature type="compositionally biased region" description="Low complexity" evidence="6">
    <location>
        <begin position="36"/>
        <end position="55"/>
    </location>
</feature>
<sequence>MNSTWYSHIAIIPKGNSNNGSLGKKRKMAVTDRNLKSTTVSSVVSSATSSKASTVDAEPKHLNGKVFKKSLPSTTKKTNKRVCFWKYCSQN</sequence>
<accession>A0AAD9E2B2</accession>
<evidence type="ECO:0000256" key="5">
    <source>
        <dbReference type="ARBA" id="ARBA00023157"/>
    </source>
</evidence>
<dbReference type="GO" id="GO:0097746">
    <property type="term" value="P:blood vessel diameter maintenance"/>
    <property type="evidence" value="ECO:0007669"/>
    <property type="project" value="InterPro"/>
</dbReference>
<evidence type="ECO:0000313" key="7">
    <source>
        <dbReference type="EMBL" id="KAK1802561.1"/>
    </source>
</evidence>
<dbReference type="GO" id="GO:0005179">
    <property type="term" value="F:hormone activity"/>
    <property type="evidence" value="ECO:0007669"/>
    <property type="project" value="UniProtKB-KW"/>
</dbReference>
<keyword evidence="8" id="KW-1185">Reference proteome</keyword>
<keyword evidence="5" id="KW-1015">Disulfide bond</keyword>
<protein>
    <recommendedName>
        <fullName evidence="9">Urotensin II-related peptide</fullName>
    </recommendedName>
</protein>
<evidence type="ECO:0000256" key="3">
    <source>
        <dbReference type="ARBA" id="ARBA00022525"/>
    </source>
</evidence>
<dbReference type="InterPro" id="IPR001483">
    <property type="entry name" value="Urotensin_II"/>
</dbReference>
<proteinExistence type="inferred from homology"/>
<dbReference type="PROSITE" id="PS00984">
    <property type="entry name" value="UROTENSIN_II"/>
    <property type="match status" value="1"/>
</dbReference>
<name>A0AAD9E2B2_9TELE</name>
<dbReference type="GO" id="GO:0005576">
    <property type="term" value="C:extracellular region"/>
    <property type="evidence" value="ECO:0007669"/>
    <property type="project" value="UniProtKB-SubCell"/>
</dbReference>
<evidence type="ECO:0008006" key="9">
    <source>
        <dbReference type="Google" id="ProtNLM"/>
    </source>
</evidence>
<evidence type="ECO:0000256" key="4">
    <source>
        <dbReference type="ARBA" id="ARBA00022702"/>
    </source>
</evidence>